<dbReference type="Proteomes" id="UP000216947">
    <property type="component" value="Unassembled WGS sequence"/>
</dbReference>
<proteinExistence type="predicted"/>
<evidence type="ECO:0000313" key="2">
    <source>
        <dbReference type="Proteomes" id="UP000216947"/>
    </source>
</evidence>
<keyword evidence="2" id="KW-1185">Reference proteome</keyword>
<dbReference type="RefSeq" id="WP_026638758.1">
    <property type="nucleotide sequence ID" value="NZ_NEVI01000016.1"/>
</dbReference>
<dbReference type="OrthoDB" id="8265259at2"/>
<dbReference type="Gene3D" id="2.60.120.10">
    <property type="entry name" value="Jelly Rolls"/>
    <property type="match status" value="1"/>
</dbReference>
<dbReference type="EMBL" id="NEVK01000006">
    <property type="protein sequence ID" value="OZI17662.1"/>
    <property type="molecule type" value="Genomic_DNA"/>
</dbReference>
<comment type="caution">
    <text evidence="1">The sequence shown here is derived from an EMBL/GenBank/DDBJ whole genome shotgun (WGS) entry which is preliminary data.</text>
</comment>
<organism evidence="1 2">
    <name type="scientific">Bordetella genomosp. 7</name>
    <dbReference type="NCBI Taxonomy" id="1416805"/>
    <lineage>
        <taxon>Bacteria</taxon>
        <taxon>Pseudomonadati</taxon>
        <taxon>Pseudomonadota</taxon>
        <taxon>Betaproteobacteria</taxon>
        <taxon>Burkholderiales</taxon>
        <taxon>Alcaligenaceae</taxon>
        <taxon>Bordetella</taxon>
    </lineage>
</organism>
<dbReference type="CDD" id="cd02230">
    <property type="entry name" value="cupin_HP0902-like"/>
    <property type="match status" value="1"/>
</dbReference>
<gene>
    <name evidence="1" type="ORF">CAL19_11080</name>
</gene>
<sequence length="111" mass="12019">MALHHARSGELIDIRPLGAAIKNTPSQALVRADQLEVLRLNLPAGESLPPHDIEHSAITVQCLEGALELRAHGTARRMEPDTLVYLAPGVEHSVVALEDCSVLVTLFLDRS</sequence>
<dbReference type="SUPFAM" id="SSF51182">
    <property type="entry name" value="RmlC-like cupins"/>
    <property type="match status" value="1"/>
</dbReference>
<dbReference type="AlphaFoldDB" id="A0A261QZ41"/>
<dbReference type="InterPro" id="IPR011051">
    <property type="entry name" value="RmlC_Cupin_sf"/>
</dbReference>
<name>A0A261QZ41_9BORD</name>
<reference evidence="2" key="1">
    <citation type="submission" date="2017-05" db="EMBL/GenBank/DDBJ databases">
        <title>Complete and WGS of Bordetella genogroups.</title>
        <authorList>
            <person name="Spilker T."/>
            <person name="Lipuma J."/>
        </authorList>
    </citation>
    <scope>NUCLEOTIDE SEQUENCE [LARGE SCALE GENOMIC DNA]</scope>
    <source>
        <strain evidence="2">AU18089</strain>
    </source>
</reference>
<dbReference type="InterPro" id="IPR014710">
    <property type="entry name" value="RmlC-like_jellyroll"/>
</dbReference>
<protein>
    <submittedName>
        <fullName evidence="1">Cupin</fullName>
    </submittedName>
</protein>
<accession>A0A261QZ41</accession>
<evidence type="ECO:0000313" key="1">
    <source>
        <dbReference type="EMBL" id="OZI17662.1"/>
    </source>
</evidence>